<keyword evidence="4" id="KW-1185">Reference proteome</keyword>
<protein>
    <submittedName>
        <fullName evidence="3">Putative Glycosyltransferase involved in cell wall biogenesis</fullName>
    </submittedName>
</protein>
<evidence type="ECO:0000313" key="3">
    <source>
        <dbReference type="EMBL" id="SBP86818.1"/>
    </source>
</evidence>
<keyword evidence="1" id="KW-0812">Transmembrane</keyword>
<keyword evidence="1" id="KW-1133">Transmembrane helix</keyword>
<dbReference type="PANTHER" id="PTHR43685">
    <property type="entry name" value="GLYCOSYLTRANSFERASE"/>
    <property type="match status" value="1"/>
</dbReference>
<dbReference type="InterPro" id="IPR001173">
    <property type="entry name" value="Glyco_trans_2-like"/>
</dbReference>
<organism evidence="3 4">
    <name type="scientific">Thiomonas delicata</name>
    <name type="common">Thiomonas cuprina</name>
    <dbReference type="NCBI Taxonomy" id="364030"/>
    <lineage>
        <taxon>Bacteria</taxon>
        <taxon>Pseudomonadati</taxon>
        <taxon>Pseudomonadota</taxon>
        <taxon>Betaproteobacteria</taxon>
        <taxon>Burkholderiales</taxon>
        <taxon>Thiomonas</taxon>
    </lineage>
</organism>
<dbReference type="Proteomes" id="UP000214566">
    <property type="component" value="Unassembled WGS sequence"/>
</dbReference>
<dbReference type="EMBL" id="FLMQ01000045">
    <property type="protein sequence ID" value="SBP86818.1"/>
    <property type="molecule type" value="Genomic_DNA"/>
</dbReference>
<proteinExistence type="predicted"/>
<gene>
    <name evidence="3" type="ORF">THIARS_50066</name>
</gene>
<feature type="domain" description="Glycosyltransferase 2-like" evidence="2">
    <location>
        <begin position="34"/>
        <end position="145"/>
    </location>
</feature>
<evidence type="ECO:0000259" key="2">
    <source>
        <dbReference type="Pfam" id="PF00535"/>
    </source>
</evidence>
<name>A0A238D0M1_THIDL</name>
<dbReference type="Gene3D" id="3.90.550.10">
    <property type="entry name" value="Spore Coat Polysaccharide Biosynthesis Protein SpsA, Chain A"/>
    <property type="match status" value="1"/>
</dbReference>
<sequence>MIFESFLARAIFFVCKNILHGVRIWSFGSDMKFSVIIPTRNRSHILKVALDSVLRQDFSDFEVLIVDDASESEHQRINADIALAAGVKVTYLLLQQGSGGAHGLPAVSRNAGIAAANGELLAFLDDDDHWSDPEYLSRAAQAFKLCPDLEFLFADQQAWFNGQCVREHWQPNLRLRLRGRTQVGEELYELSRADCLAVDVVTTQMNVCVFRHDFLQRLGGFNPKLGYGEDMDMYVRAADAANKIYFLDRVVAIHNRPDRQKNLNMSSLAGMHKMLIGMAIANDLMCVCRTPEAWRYARHWAATDSRDLARFAEEVWGPGRALTWAAVALAYRFTLKWFIYVGFLFVRGLVYRDKAIRQN</sequence>
<keyword evidence="3" id="KW-0808">Transferase</keyword>
<dbReference type="AlphaFoldDB" id="A0A238D0M1"/>
<dbReference type="InterPro" id="IPR050834">
    <property type="entry name" value="Glycosyltransf_2"/>
</dbReference>
<dbReference type="SUPFAM" id="SSF53448">
    <property type="entry name" value="Nucleotide-diphospho-sugar transferases"/>
    <property type="match status" value="1"/>
</dbReference>
<reference evidence="3 4" key="1">
    <citation type="submission" date="2016-06" db="EMBL/GenBank/DDBJ databases">
        <authorList>
            <person name="Kjaerup R.B."/>
            <person name="Dalgaard T.S."/>
            <person name="Juul-Madsen H.R."/>
        </authorList>
    </citation>
    <scope>NUCLEOTIDE SEQUENCE [LARGE SCALE GENOMIC DNA]</scope>
    <source>
        <strain evidence="3 4">DSM 16361</strain>
    </source>
</reference>
<accession>A0A238D0M1</accession>
<evidence type="ECO:0000313" key="4">
    <source>
        <dbReference type="Proteomes" id="UP000214566"/>
    </source>
</evidence>
<feature type="transmembrane region" description="Helical" evidence="1">
    <location>
        <begin position="329"/>
        <end position="350"/>
    </location>
</feature>
<dbReference type="Pfam" id="PF00535">
    <property type="entry name" value="Glycos_transf_2"/>
    <property type="match status" value="1"/>
</dbReference>
<dbReference type="GO" id="GO:0016740">
    <property type="term" value="F:transferase activity"/>
    <property type="evidence" value="ECO:0007669"/>
    <property type="project" value="UniProtKB-KW"/>
</dbReference>
<dbReference type="PANTHER" id="PTHR43685:SF2">
    <property type="entry name" value="GLYCOSYLTRANSFERASE 2-LIKE DOMAIN-CONTAINING PROTEIN"/>
    <property type="match status" value="1"/>
</dbReference>
<keyword evidence="1" id="KW-0472">Membrane</keyword>
<evidence type="ECO:0000256" key="1">
    <source>
        <dbReference type="SAM" id="Phobius"/>
    </source>
</evidence>
<dbReference type="CDD" id="cd00761">
    <property type="entry name" value="Glyco_tranf_GTA_type"/>
    <property type="match status" value="1"/>
</dbReference>
<dbReference type="InterPro" id="IPR029044">
    <property type="entry name" value="Nucleotide-diphossugar_trans"/>
</dbReference>